<gene>
    <name evidence="1" type="ORF">H6G18_20400</name>
</gene>
<evidence type="ECO:0000313" key="1">
    <source>
        <dbReference type="EMBL" id="MBD2346490.1"/>
    </source>
</evidence>
<comment type="caution">
    <text evidence="1">The sequence shown here is derived from an EMBL/GenBank/DDBJ whole genome shotgun (WGS) entry which is preliminary data.</text>
</comment>
<name>A0ABR8CVH6_9NOST</name>
<organism evidence="1 2">
    <name type="scientific">Anabaena subtropica FACHB-260</name>
    <dbReference type="NCBI Taxonomy" id="2692884"/>
    <lineage>
        <taxon>Bacteria</taxon>
        <taxon>Bacillati</taxon>
        <taxon>Cyanobacteriota</taxon>
        <taxon>Cyanophyceae</taxon>
        <taxon>Nostocales</taxon>
        <taxon>Nostocaceae</taxon>
        <taxon>Anabaena</taxon>
    </lineage>
</organism>
<sequence length="87" mass="9258">MKENSLFFKTLSAEESCAVNGGTSTPMFVLDPTNRNQGGQILNVDGRGNSITMSGSENANGNNNNTINPLQLALPMPEVAMQNNNSK</sequence>
<dbReference type="RefSeq" id="WP_190408907.1">
    <property type="nucleotide sequence ID" value="NZ_JACJRF010000046.1"/>
</dbReference>
<evidence type="ECO:0000313" key="2">
    <source>
        <dbReference type="Proteomes" id="UP000607281"/>
    </source>
</evidence>
<protein>
    <submittedName>
        <fullName evidence="1">Uncharacterized protein</fullName>
    </submittedName>
</protein>
<keyword evidence="2" id="KW-1185">Reference proteome</keyword>
<dbReference type="Proteomes" id="UP000607281">
    <property type="component" value="Unassembled WGS sequence"/>
</dbReference>
<proteinExistence type="predicted"/>
<accession>A0ABR8CVH6</accession>
<dbReference type="EMBL" id="JACJRF010000046">
    <property type="protein sequence ID" value="MBD2346490.1"/>
    <property type="molecule type" value="Genomic_DNA"/>
</dbReference>
<reference evidence="1 2" key="1">
    <citation type="journal article" date="2020" name="ISME J.">
        <title>Comparative genomics reveals insights into cyanobacterial evolution and habitat adaptation.</title>
        <authorList>
            <person name="Chen M.Y."/>
            <person name="Teng W.K."/>
            <person name="Zhao L."/>
            <person name="Hu C.X."/>
            <person name="Zhou Y.K."/>
            <person name="Han B.P."/>
            <person name="Song L.R."/>
            <person name="Shu W.S."/>
        </authorList>
    </citation>
    <scope>NUCLEOTIDE SEQUENCE [LARGE SCALE GENOMIC DNA]</scope>
    <source>
        <strain evidence="1 2">FACHB-260</strain>
    </source>
</reference>